<accession>A0A167M3S9</accession>
<evidence type="ECO:0000313" key="1">
    <source>
        <dbReference type="EMBL" id="OAD71699.1"/>
    </source>
</evidence>
<dbReference type="RefSeq" id="XP_018289739.1">
    <property type="nucleotide sequence ID" value="XM_018436321.1"/>
</dbReference>
<evidence type="ECO:0000313" key="2">
    <source>
        <dbReference type="Proteomes" id="UP000077315"/>
    </source>
</evidence>
<keyword evidence="2" id="KW-1185">Reference proteome</keyword>
<proteinExistence type="predicted"/>
<gene>
    <name evidence="1" type="ORF">PHYBLDRAFT_170359</name>
</gene>
<protein>
    <submittedName>
        <fullName evidence="1">Uncharacterized protein</fullName>
    </submittedName>
</protein>
<dbReference type="EMBL" id="KV440985">
    <property type="protein sequence ID" value="OAD71699.1"/>
    <property type="molecule type" value="Genomic_DNA"/>
</dbReference>
<name>A0A167M3S9_PHYB8</name>
<dbReference type="AlphaFoldDB" id="A0A167M3S9"/>
<dbReference type="Proteomes" id="UP000077315">
    <property type="component" value="Unassembled WGS sequence"/>
</dbReference>
<sequence>MNLGYILFHYTVYKDPEKSYKQFKSLSHTVEKYSQNLLDRADNPIRKGIIAIIIFFRWSLLVIAGEKIALSRVVQWSRPNFGKANLNSTYKFLMVIIYKEFSWKYWMHML</sequence>
<dbReference type="VEuPathDB" id="FungiDB:PHYBLDRAFT_170359"/>
<dbReference type="InParanoid" id="A0A167M3S9"/>
<reference evidence="2" key="1">
    <citation type="submission" date="2015-06" db="EMBL/GenBank/DDBJ databases">
        <title>Expansion of signal transduction pathways in fungi by whole-genome duplication.</title>
        <authorList>
            <consortium name="DOE Joint Genome Institute"/>
            <person name="Corrochano L.M."/>
            <person name="Kuo A."/>
            <person name="Marcet-Houben M."/>
            <person name="Polaino S."/>
            <person name="Salamov A."/>
            <person name="Villalobos J.M."/>
            <person name="Alvarez M.I."/>
            <person name="Avalos J."/>
            <person name="Benito E.P."/>
            <person name="Benoit I."/>
            <person name="Burger G."/>
            <person name="Camino L.P."/>
            <person name="Canovas D."/>
            <person name="Cerda-Olmedo E."/>
            <person name="Cheng J.-F."/>
            <person name="Dominguez A."/>
            <person name="Elias M."/>
            <person name="Eslava A.P."/>
            <person name="Glaser F."/>
            <person name="Grimwood J."/>
            <person name="Gutierrez G."/>
            <person name="Heitman J."/>
            <person name="Henrissat B."/>
            <person name="Iturriaga E.A."/>
            <person name="Lang B.F."/>
            <person name="Lavin J.L."/>
            <person name="Lee S."/>
            <person name="Li W."/>
            <person name="Lindquist E."/>
            <person name="Lopez-Garcia S."/>
            <person name="Luque E.M."/>
            <person name="Marcos A.T."/>
            <person name="Martin J."/>
            <person name="McCluskey K."/>
            <person name="Medina H.R."/>
            <person name="Miralles-Duran A."/>
            <person name="Miyazaki A."/>
            <person name="Munoz-Torres E."/>
            <person name="Oguiza J.A."/>
            <person name="Ohm R."/>
            <person name="Olmedo M."/>
            <person name="Orejas M."/>
            <person name="Ortiz-Castellanos L."/>
            <person name="Pisabarro A.G."/>
            <person name="Rodriguez-Romero J."/>
            <person name="Ruiz-Herrera J."/>
            <person name="Ruiz-Vazquez R."/>
            <person name="Sanz C."/>
            <person name="Schackwitz W."/>
            <person name="Schmutz J."/>
            <person name="Shahriari M."/>
            <person name="Shelest E."/>
            <person name="Silva-Franco F."/>
            <person name="Soanes D."/>
            <person name="Syed K."/>
            <person name="Tagua V.G."/>
            <person name="Talbot N.J."/>
            <person name="Thon M."/>
            <person name="De vries R.P."/>
            <person name="Wiebenga A."/>
            <person name="Yadav J.S."/>
            <person name="Braun E.L."/>
            <person name="Baker S."/>
            <person name="Garre V."/>
            <person name="Horwitz B."/>
            <person name="Torres-Martinez S."/>
            <person name="Idnurm A."/>
            <person name="Herrera-Estrella A."/>
            <person name="Gabaldon T."/>
            <person name="Grigoriev I.V."/>
        </authorList>
    </citation>
    <scope>NUCLEOTIDE SEQUENCE [LARGE SCALE GENOMIC DNA]</scope>
    <source>
        <strain evidence="2">NRRL 1555(-)</strain>
    </source>
</reference>
<organism evidence="1 2">
    <name type="scientific">Phycomyces blakesleeanus (strain ATCC 8743b / DSM 1359 / FGSC 10004 / NBRC 33097 / NRRL 1555)</name>
    <dbReference type="NCBI Taxonomy" id="763407"/>
    <lineage>
        <taxon>Eukaryota</taxon>
        <taxon>Fungi</taxon>
        <taxon>Fungi incertae sedis</taxon>
        <taxon>Mucoromycota</taxon>
        <taxon>Mucoromycotina</taxon>
        <taxon>Mucoromycetes</taxon>
        <taxon>Mucorales</taxon>
        <taxon>Phycomycetaceae</taxon>
        <taxon>Phycomyces</taxon>
    </lineage>
</organism>
<dbReference type="GeneID" id="28997227"/>